<evidence type="ECO:0008006" key="4">
    <source>
        <dbReference type="Google" id="ProtNLM"/>
    </source>
</evidence>
<keyword evidence="1" id="KW-0812">Transmembrane</keyword>
<sequence length="211" mass="22545">MKTDDLIDLLAKDAAPQWPFRTLYMAALGCGVVLAGVLFFMLVGLRPNFEQAAETIRFPLKFLLMLPLAMSAAGVTLAMAQPAADSGIWGWLLVAALALAAGAIASELYVLPPELWMTNLVGKNAAFCLRTIPMLAAGPLLCLLFVLRRGAPTHPGRTGAWAGLAAGAIGATWYAAHCPDDSPLFVAVWYSLGMLMMTLAGYVSGRHLLRW</sequence>
<reference evidence="2" key="1">
    <citation type="journal article" date="2014" name="Int. J. Syst. Evol. Microbiol.">
        <title>Complete genome sequence of Corynebacterium casei LMG S-19264T (=DSM 44701T), isolated from a smear-ripened cheese.</title>
        <authorList>
            <consortium name="US DOE Joint Genome Institute (JGI-PGF)"/>
            <person name="Walter F."/>
            <person name="Albersmeier A."/>
            <person name="Kalinowski J."/>
            <person name="Ruckert C."/>
        </authorList>
    </citation>
    <scope>NUCLEOTIDE SEQUENCE</scope>
    <source>
        <strain evidence="2">VKM B-2484</strain>
    </source>
</reference>
<dbReference type="RefSeq" id="WP_213375095.1">
    <property type="nucleotide sequence ID" value="NZ_BSFJ01000002.1"/>
</dbReference>
<feature type="transmembrane region" description="Helical" evidence="1">
    <location>
        <begin position="182"/>
        <end position="203"/>
    </location>
</feature>
<keyword evidence="1" id="KW-1133">Transmembrane helix</keyword>
<comment type="caution">
    <text evidence="2">The sequence shown here is derived from an EMBL/GenBank/DDBJ whole genome shotgun (WGS) entry which is preliminary data.</text>
</comment>
<reference evidence="2" key="2">
    <citation type="submission" date="2023-01" db="EMBL/GenBank/DDBJ databases">
        <authorList>
            <person name="Sun Q."/>
            <person name="Evtushenko L."/>
        </authorList>
    </citation>
    <scope>NUCLEOTIDE SEQUENCE</scope>
    <source>
        <strain evidence="2">VKM B-2484</strain>
    </source>
</reference>
<dbReference type="AlphaFoldDB" id="A0A9W6MXQ6"/>
<keyword evidence="3" id="KW-1185">Reference proteome</keyword>
<feature type="transmembrane region" description="Helical" evidence="1">
    <location>
        <begin position="92"/>
        <end position="112"/>
    </location>
</feature>
<name>A0A9W6MXQ6_9HYPH</name>
<feature type="transmembrane region" description="Helical" evidence="1">
    <location>
        <begin position="159"/>
        <end position="176"/>
    </location>
</feature>
<proteinExistence type="predicted"/>
<evidence type="ECO:0000313" key="3">
    <source>
        <dbReference type="Proteomes" id="UP001143370"/>
    </source>
</evidence>
<evidence type="ECO:0000256" key="1">
    <source>
        <dbReference type="SAM" id="Phobius"/>
    </source>
</evidence>
<feature type="transmembrane region" description="Helical" evidence="1">
    <location>
        <begin position="22"/>
        <end position="42"/>
    </location>
</feature>
<feature type="transmembrane region" description="Helical" evidence="1">
    <location>
        <begin position="124"/>
        <end position="147"/>
    </location>
</feature>
<accession>A0A9W6MXQ6</accession>
<feature type="transmembrane region" description="Helical" evidence="1">
    <location>
        <begin position="62"/>
        <end position="80"/>
    </location>
</feature>
<gene>
    <name evidence="2" type="ORF">GCM10017643_02520</name>
</gene>
<evidence type="ECO:0000313" key="2">
    <source>
        <dbReference type="EMBL" id="GLK70137.1"/>
    </source>
</evidence>
<dbReference type="Proteomes" id="UP001143370">
    <property type="component" value="Unassembled WGS sequence"/>
</dbReference>
<protein>
    <recommendedName>
        <fullName evidence="4">DUF1109 domain-containing protein</fullName>
    </recommendedName>
</protein>
<dbReference type="Pfam" id="PF06532">
    <property type="entry name" value="NrsF"/>
    <property type="match status" value="1"/>
</dbReference>
<dbReference type="EMBL" id="BSFJ01000002">
    <property type="protein sequence ID" value="GLK70137.1"/>
    <property type="molecule type" value="Genomic_DNA"/>
</dbReference>
<dbReference type="InterPro" id="IPR009495">
    <property type="entry name" value="NrsF"/>
</dbReference>
<organism evidence="2 3">
    <name type="scientific">Ancylobacter dichloromethanicus</name>
    <dbReference type="NCBI Taxonomy" id="518825"/>
    <lineage>
        <taxon>Bacteria</taxon>
        <taxon>Pseudomonadati</taxon>
        <taxon>Pseudomonadota</taxon>
        <taxon>Alphaproteobacteria</taxon>
        <taxon>Hyphomicrobiales</taxon>
        <taxon>Xanthobacteraceae</taxon>
        <taxon>Ancylobacter</taxon>
    </lineage>
</organism>
<keyword evidence="1" id="KW-0472">Membrane</keyword>